<evidence type="ECO:0000256" key="9">
    <source>
        <dbReference type="ARBA" id="ARBA00022898"/>
    </source>
</evidence>
<organism evidence="11 12">
    <name type="scientific">Paenibacillus mucilaginosus 3016</name>
    <dbReference type="NCBI Taxonomy" id="1116391"/>
    <lineage>
        <taxon>Bacteria</taxon>
        <taxon>Bacillati</taxon>
        <taxon>Bacillota</taxon>
        <taxon>Bacilli</taxon>
        <taxon>Bacillales</taxon>
        <taxon>Paenibacillaceae</taxon>
        <taxon>Paenibacillus</taxon>
    </lineage>
</organism>
<evidence type="ECO:0000313" key="11">
    <source>
        <dbReference type="EMBL" id="AFC31235.1"/>
    </source>
</evidence>
<dbReference type="CDD" id="cd01561">
    <property type="entry name" value="CBS_like"/>
    <property type="match status" value="1"/>
</dbReference>
<dbReference type="AlphaFoldDB" id="H6NAY0"/>
<sequence length="339" mass="37931">MACRNTAEHCGNEAKHIVYQTILEKVGNTPLIHMQEEELSHVNLYAKMEGFNPTGSVKDRSAAYILEELLRSGRINRDTVIIESSSGNFGVALSSYCKSYGLRFWCVVDPNITPENEMIIRELSENLIKVTEPDHSGGYLLSRIATVQQVLQTMPNCYWINQYANPLNAEAYYHSLGREICDEVESVDYLFMGVSSGGTITGTSLMVKERFPEARVVAVDMCGSVIFGGAPRKRYIPGIGSSMVPGILQYARYDDVILVDEKETIEHCHRLLGRHYMYVGGSSGSVYAAVRKFIAGRRFEGKPNIVMVFPDRGERYASTIYNPDWCAMIQDQVHALNIG</sequence>
<comment type="pathway">
    <text evidence="3">Siderophore biosynthesis.</text>
</comment>
<dbReference type="STRING" id="1116391.PM3016_4471"/>
<evidence type="ECO:0000256" key="3">
    <source>
        <dbReference type="ARBA" id="ARBA00004924"/>
    </source>
</evidence>
<keyword evidence="12" id="KW-1185">Reference proteome</keyword>
<dbReference type="PANTHER" id="PTHR10314">
    <property type="entry name" value="CYSTATHIONINE BETA-SYNTHASE"/>
    <property type="match status" value="1"/>
</dbReference>
<dbReference type="PROSITE" id="PS00901">
    <property type="entry name" value="CYS_SYNTHASE"/>
    <property type="match status" value="1"/>
</dbReference>
<comment type="similarity">
    <text evidence="4">Belongs to the cysteine synthase/cystathionine beta-synthase family. SbnA subfamily.</text>
</comment>
<dbReference type="GO" id="GO:0016765">
    <property type="term" value="F:transferase activity, transferring alkyl or aryl (other than methyl) groups"/>
    <property type="evidence" value="ECO:0007669"/>
    <property type="project" value="UniProtKB-ARBA"/>
</dbReference>
<evidence type="ECO:0000313" key="12">
    <source>
        <dbReference type="Proteomes" id="UP000007523"/>
    </source>
</evidence>
<dbReference type="InterPro" id="IPR050214">
    <property type="entry name" value="Cys_Synth/Cystath_Beta-Synth"/>
</dbReference>
<accession>H6NAY0</accession>
<dbReference type="Pfam" id="PF00291">
    <property type="entry name" value="PALP"/>
    <property type="match status" value="1"/>
</dbReference>
<dbReference type="NCBIfam" id="TIGR03945">
    <property type="entry name" value="PLP_SbnA_fam"/>
    <property type="match status" value="1"/>
</dbReference>
<dbReference type="EMBL" id="CP003235">
    <property type="protein sequence ID" value="AFC31235.1"/>
    <property type="molecule type" value="Genomic_DNA"/>
</dbReference>
<keyword evidence="9" id="KW-0663">Pyridoxal phosphate</keyword>
<comment type="subunit">
    <text evidence="5">Homodimer.</text>
</comment>
<evidence type="ECO:0000256" key="2">
    <source>
        <dbReference type="ARBA" id="ARBA00004056"/>
    </source>
</evidence>
<dbReference type="KEGG" id="pmq:PM3016_4471"/>
<reference evidence="11 12" key="1">
    <citation type="journal article" date="2012" name="J. Bacteriol.">
        <title>Complete Genome Sequence of Paenibacillus mucilaginosus 3016, a Bacterium Functional as Microbial Fertilizer.</title>
        <authorList>
            <person name="Ma M."/>
            <person name="Wang Z."/>
            <person name="Li L."/>
            <person name="Jiang X."/>
            <person name="Guan D."/>
            <person name="Cao F."/>
            <person name="Chen H."/>
            <person name="Wang X."/>
            <person name="Shen D."/>
            <person name="Du B."/>
            <person name="Li J."/>
        </authorList>
    </citation>
    <scope>NUCLEOTIDE SEQUENCE [LARGE SCALE GENOMIC DNA]</scope>
    <source>
        <strain evidence="11 12">3016</strain>
    </source>
</reference>
<evidence type="ECO:0000256" key="5">
    <source>
        <dbReference type="ARBA" id="ARBA00011738"/>
    </source>
</evidence>
<dbReference type="GO" id="GO:0006535">
    <property type="term" value="P:cysteine biosynthetic process from serine"/>
    <property type="evidence" value="ECO:0007669"/>
    <property type="project" value="InterPro"/>
</dbReference>
<dbReference type="InterPro" id="IPR001926">
    <property type="entry name" value="TrpB-like_PALP"/>
</dbReference>
<dbReference type="InterPro" id="IPR001216">
    <property type="entry name" value="P-phosphate_BS"/>
</dbReference>
<dbReference type="InterPro" id="IPR023927">
    <property type="entry name" value="SbnA"/>
</dbReference>
<dbReference type="HOGENOM" id="CLU_021018_1_0_9"/>
<dbReference type="Gene3D" id="3.40.50.1100">
    <property type="match status" value="2"/>
</dbReference>
<evidence type="ECO:0000256" key="8">
    <source>
        <dbReference type="ARBA" id="ARBA00022679"/>
    </source>
</evidence>
<dbReference type="InterPro" id="IPR036052">
    <property type="entry name" value="TrpB-like_PALP_sf"/>
</dbReference>
<dbReference type="SUPFAM" id="SSF53686">
    <property type="entry name" value="Tryptophan synthase beta subunit-like PLP-dependent enzymes"/>
    <property type="match status" value="1"/>
</dbReference>
<evidence type="ECO:0000256" key="7">
    <source>
        <dbReference type="ARBA" id="ARBA00016985"/>
    </source>
</evidence>
<dbReference type="EC" id="2.5.1.140" evidence="6"/>
<evidence type="ECO:0000256" key="1">
    <source>
        <dbReference type="ARBA" id="ARBA00001933"/>
    </source>
</evidence>
<keyword evidence="8" id="KW-0808">Transferase</keyword>
<proteinExistence type="inferred from homology"/>
<dbReference type="Proteomes" id="UP000007523">
    <property type="component" value="Chromosome"/>
</dbReference>
<evidence type="ECO:0000256" key="6">
    <source>
        <dbReference type="ARBA" id="ARBA00012331"/>
    </source>
</evidence>
<evidence type="ECO:0000259" key="10">
    <source>
        <dbReference type="Pfam" id="PF00291"/>
    </source>
</evidence>
<gene>
    <name evidence="11" type="ORF">PM3016_4471</name>
</gene>
<comment type="cofactor">
    <cofactor evidence="1">
        <name>pyridoxal 5'-phosphate</name>
        <dbReference type="ChEBI" id="CHEBI:597326"/>
    </cofactor>
</comment>
<evidence type="ECO:0000256" key="4">
    <source>
        <dbReference type="ARBA" id="ARBA00008519"/>
    </source>
</evidence>
<comment type="function">
    <text evidence="2">Catalyzes the synthesis of N-((2S)-2-amino-2-carboxyethyl)-L-glutamate (ACEGA) from O-phospho-L-serine and L-glutamate. Involved in the biosynthesis of L-2,3-diaminopropionic acid (L-Dap), a precursor of staphyloferrin B and antibiotics.</text>
</comment>
<protein>
    <recommendedName>
        <fullName evidence="7">N-(2-amino-2-carboxyethyl)-L-glutamate synthase</fullName>
        <ecNumber evidence="6">2.5.1.140</ecNumber>
    </recommendedName>
</protein>
<name>H6NAY0_9BACL</name>
<feature type="domain" description="Tryptophan synthase beta chain-like PALP" evidence="10">
    <location>
        <begin position="24"/>
        <end position="311"/>
    </location>
</feature>